<dbReference type="Proteomes" id="UP000043437">
    <property type="component" value="Unassembled WGS sequence"/>
</dbReference>
<gene>
    <name evidence="1" type="ORF">HAL07_03810</name>
</gene>
<evidence type="ECO:0000313" key="1">
    <source>
        <dbReference type="EMBL" id="CRF52255.1"/>
    </source>
</evidence>
<organism evidence="1 2">
    <name type="scientific">Helicobacter ailurogastricus</name>
    <dbReference type="NCBI Taxonomy" id="1578720"/>
    <lineage>
        <taxon>Bacteria</taxon>
        <taxon>Pseudomonadati</taxon>
        <taxon>Campylobacterota</taxon>
        <taxon>Epsilonproteobacteria</taxon>
        <taxon>Campylobacterales</taxon>
        <taxon>Helicobacteraceae</taxon>
        <taxon>Helicobacter</taxon>
    </lineage>
</organism>
<dbReference type="EMBL" id="CDMG01000002">
    <property type="protein sequence ID" value="CRF52255.1"/>
    <property type="molecule type" value="Genomic_DNA"/>
</dbReference>
<reference evidence="2" key="1">
    <citation type="submission" date="2014-12" db="EMBL/GenBank/DDBJ databases">
        <authorList>
            <person name="Jaenicke S."/>
        </authorList>
    </citation>
    <scope>NUCLEOTIDE SEQUENCE [LARGE SCALE GENOMIC DNA]</scope>
</reference>
<sequence length="39" mass="4615">MPVKTLKPSYARDHDCVSAILMYFVYFFLKQTQFGLEIL</sequence>
<accession>A0A0K2Y546</accession>
<evidence type="ECO:0000313" key="2">
    <source>
        <dbReference type="Proteomes" id="UP000043437"/>
    </source>
</evidence>
<protein>
    <submittedName>
        <fullName evidence="1">Uncharacterized protein</fullName>
    </submittedName>
</protein>
<proteinExistence type="predicted"/>
<dbReference type="AlphaFoldDB" id="A0A0K2Y546"/>
<name>A0A0K2Y546_9HELI</name>